<evidence type="ECO:0000313" key="3">
    <source>
        <dbReference type="Proteomes" id="UP001153269"/>
    </source>
</evidence>
<dbReference type="Proteomes" id="UP001153269">
    <property type="component" value="Unassembled WGS sequence"/>
</dbReference>
<accession>A0A9N7Z2A0</accession>
<gene>
    <name evidence="2" type="ORF">PLEPLA_LOCUS33964</name>
</gene>
<feature type="region of interest" description="Disordered" evidence="1">
    <location>
        <begin position="1"/>
        <end position="95"/>
    </location>
</feature>
<keyword evidence="3" id="KW-1185">Reference proteome</keyword>
<comment type="caution">
    <text evidence="2">The sequence shown here is derived from an EMBL/GenBank/DDBJ whole genome shotgun (WGS) entry which is preliminary data.</text>
</comment>
<feature type="region of interest" description="Disordered" evidence="1">
    <location>
        <begin position="163"/>
        <end position="191"/>
    </location>
</feature>
<evidence type="ECO:0000256" key="1">
    <source>
        <dbReference type="SAM" id="MobiDB-lite"/>
    </source>
</evidence>
<sequence>MGSFHKRTHVRTQTHPDRGSHGKPGSARRSVETRTPGRKVNTDPGESKVEPFHPPRSRGKRREGGRKRAAGEKMGSHTASLPQCSPPALRTSRPSPTVTRWLSVGACQGLCGFHKAVRRIPFPGALGAPAWPQRTVFMSCVIVDLSLSRRPASVKIAARSLRARPKSHHLPQWNRVSHNPLPDEAGGPQAY</sequence>
<dbReference type="EMBL" id="CADEAL010003909">
    <property type="protein sequence ID" value="CAB1446226.1"/>
    <property type="molecule type" value="Genomic_DNA"/>
</dbReference>
<proteinExistence type="predicted"/>
<feature type="compositionally biased region" description="Basic residues" evidence="1">
    <location>
        <begin position="1"/>
        <end position="12"/>
    </location>
</feature>
<dbReference type="AlphaFoldDB" id="A0A9N7Z2A0"/>
<organism evidence="2 3">
    <name type="scientific">Pleuronectes platessa</name>
    <name type="common">European plaice</name>
    <dbReference type="NCBI Taxonomy" id="8262"/>
    <lineage>
        <taxon>Eukaryota</taxon>
        <taxon>Metazoa</taxon>
        <taxon>Chordata</taxon>
        <taxon>Craniata</taxon>
        <taxon>Vertebrata</taxon>
        <taxon>Euteleostomi</taxon>
        <taxon>Actinopterygii</taxon>
        <taxon>Neopterygii</taxon>
        <taxon>Teleostei</taxon>
        <taxon>Neoteleostei</taxon>
        <taxon>Acanthomorphata</taxon>
        <taxon>Carangaria</taxon>
        <taxon>Pleuronectiformes</taxon>
        <taxon>Pleuronectoidei</taxon>
        <taxon>Pleuronectidae</taxon>
        <taxon>Pleuronectes</taxon>
    </lineage>
</organism>
<evidence type="ECO:0000313" key="2">
    <source>
        <dbReference type="EMBL" id="CAB1446226.1"/>
    </source>
</evidence>
<protein>
    <submittedName>
        <fullName evidence="2">Uncharacterized protein</fullName>
    </submittedName>
</protein>
<reference evidence="2" key="1">
    <citation type="submission" date="2020-03" db="EMBL/GenBank/DDBJ databases">
        <authorList>
            <person name="Weist P."/>
        </authorList>
    </citation>
    <scope>NUCLEOTIDE SEQUENCE</scope>
</reference>
<name>A0A9N7Z2A0_PLEPL</name>
<feature type="compositionally biased region" description="Basic residues" evidence="1">
    <location>
        <begin position="55"/>
        <end position="68"/>
    </location>
</feature>